<evidence type="ECO:0000259" key="2">
    <source>
        <dbReference type="Pfam" id="PF04981"/>
    </source>
</evidence>
<gene>
    <name evidence="3" type="ORF">ENO39_01795</name>
    <name evidence="4" type="ORF">IOK49_05885</name>
</gene>
<dbReference type="PANTHER" id="PTHR12746:SF2">
    <property type="entry name" value="60S RIBOSOMAL EXPORT PROTEIN NMD3"/>
    <property type="match status" value="1"/>
</dbReference>
<dbReference type="InterPro" id="IPR007064">
    <property type="entry name" value="Nmd3_N"/>
</dbReference>
<feature type="domain" description="Nmd3 N-terminal" evidence="2">
    <location>
        <begin position="5"/>
        <end position="226"/>
    </location>
</feature>
<dbReference type="Pfam" id="PF04981">
    <property type="entry name" value="NMD3"/>
    <property type="match status" value="1"/>
</dbReference>
<dbReference type="GO" id="GO:0043023">
    <property type="term" value="F:ribosomal large subunit binding"/>
    <property type="evidence" value="ECO:0007669"/>
    <property type="project" value="InterPro"/>
</dbReference>
<evidence type="ECO:0000256" key="1">
    <source>
        <dbReference type="SAM" id="Coils"/>
    </source>
</evidence>
<comment type="caution">
    <text evidence="3">The sequence shown here is derived from an EMBL/GenBank/DDBJ whole genome shotgun (WGS) entry which is preliminary data.</text>
</comment>
<dbReference type="EMBL" id="DSFH01000031">
    <property type="protein sequence ID" value="HEW63779.1"/>
    <property type="molecule type" value="Genomic_DNA"/>
</dbReference>
<reference evidence="4" key="2">
    <citation type="submission" date="2020-10" db="EMBL/GenBank/DDBJ databases">
        <title>Fervidococcus fontis strain 3639Fd - the first crenarchaeon capable of growth on lipids.</title>
        <authorList>
            <person name="Kochetkova T.V."/>
            <person name="Elcheninov A.G."/>
            <person name="Toschakov S.V."/>
            <person name="Kublanov I.V."/>
        </authorList>
    </citation>
    <scope>NUCLEOTIDE SEQUENCE</scope>
    <source>
        <strain evidence="4">3639Fd</strain>
    </source>
</reference>
<evidence type="ECO:0000313" key="3">
    <source>
        <dbReference type="EMBL" id="HEW63779.1"/>
    </source>
</evidence>
<dbReference type="AlphaFoldDB" id="A0A7C2ZWA0"/>
<dbReference type="InterPro" id="IPR039768">
    <property type="entry name" value="Nmd3"/>
</dbReference>
<dbReference type="GO" id="GO:0005737">
    <property type="term" value="C:cytoplasm"/>
    <property type="evidence" value="ECO:0007669"/>
    <property type="project" value="TreeGrafter"/>
</dbReference>
<keyword evidence="1" id="KW-0175">Coiled coil</keyword>
<dbReference type="RefSeq" id="WP_014557958.1">
    <property type="nucleotide sequence ID" value="NZ_DSFH01000031.1"/>
</dbReference>
<reference evidence="3" key="1">
    <citation type="journal article" date="2020" name="mSystems">
        <title>Genome- and Community-Level Interaction Insights into Carbon Utilization and Element Cycling Functions of Hydrothermarchaeota in Hydrothermal Sediment.</title>
        <authorList>
            <person name="Zhou Z."/>
            <person name="Liu Y."/>
            <person name="Xu W."/>
            <person name="Pan J."/>
            <person name="Luo Z.H."/>
            <person name="Li M."/>
        </authorList>
    </citation>
    <scope>NUCLEOTIDE SEQUENCE [LARGE SCALE GENOMIC DNA]</scope>
    <source>
        <strain evidence="3">SpSt-1261</strain>
    </source>
</reference>
<dbReference type="OMA" id="CHMCGSY"/>
<sequence length="336" mass="38849">MRKICPICGREESKNLPFVGGICVECYLNKNPLEIKAITLNKCKICGKIRYKNDWIFANENFYSEIFAKEVEKNNKKKFIQFGLDLKAVPYKEKVLVTVQNEIGKYETYLDPIIDYKFTICPQCLARKAGSYDSVIQIRGTNKLDFEDKKIIMNLIEKLPYDLKQHIVTITENKDWIDVEIVGHEKARLIASFLSEKLGGETKQTFKLISTKKGERNSRLTISLRIDKRREVGEIVEHQGSPAVIIERTSRFLKLFKLKERKEIKLDLKEIRKNVKTFEGEIKSVTVQAVLPDRVIVIDDSYNVDNISFQNVYGEPSKGEKGRIVFTENDLFLVIP</sequence>
<proteinExistence type="predicted"/>
<dbReference type="EMBL" id="JADEZV010000004">
    <property type="protein sequence ID" value="MBE9391595.1"/>
    <property type="molecule type" value="Genomic_DNA"/>
</dbReference>
<dbReference type="PANTHER" id="PTHR12746">
    <property type="entry name" value="NONSENSE-MEDIATED MRNA DECAY PROTEIN 3"/>
    <property type="match status" value="1"/>
</dbReference>
<protein>
    <submittedName>
        <fullName evidence="4">60S ribosomal export protein NMD3</fullName>
    </submittedName>
</protein>
<name>A0A7C2ZWA0_9CREN</name>
<feature type="coiled-coil region" evidence="1">
    <location>
        <begin position="261"/>
        <end position="288"/>
    </location>
</feature>
<dbReference type="Proteomes" id="UP000886076">
    <property type="component" value="Unassembled WGS sequence"/>
</dbReference>
<dbReference type="Proteomes" id="UP000652307">
    <property type="component" value="Unassembled WGS sequence"/>
</dbReference>
<accession>A0A7C2ZWA0</accession>
<organism evidence="3">
    <name type="scientific">Fervidicoccus fontis</name>
    <dbReference type="NCBI Taxonomy" id="683846"/>
    <lineage>
        <taxon>Archaea</taxon>
        <taxon>Thermoproteota</taxon>
        <taxon>Thermoprotei</taxon>
        <taxon>Fervidicoccales</taxon>
        <taxon>Fervidicoccaceae</taxon>
        <taxon>Fervidicoccus</taxon>
    </lineage>
</organism>
<evidence type="ECO:0000313" key="4">
    <source>
        <dbReference type="EMBL" id="MBE9391595.1"/>
    </source>
</evidence>
<dbReference type="GeneID" id="12449905"/>